<accession>A0A4R5N7X1</accession>
<comment type="caution">
    <text evidence="1">The sequence shown here is derived from an EMBL/GenBank/DDBJ whole genome shotgun (WGS) entry which is preliminary data.</text>
</comment>
<evidence type="ECO:0000313" key="1">
    <source>
        <dbReference type="EMBL" id="TDG67975.1"/>
    </source>
</evidence>
<keyword evidence="2" id="KW-1185">Reference proteome</keyword>
<sequence>MQNHTFSKFNKLNDIQLEKVAGGQTAVIVLLPRLIRKYIFK</sequence>
<reference evidence="1 2" key="1">
    <citation type="journal article" date="2019" name="Appl. Microbiol. Biotechnol.">
        <title>Uncovering carbohydrate metabolism through a genotype-phenotype association study of 56 lactic acid bacteria genomes.</title>
        <authorList>
            <person name="Buron-Moles G."/>
            <person name="Chailyan A."/>
            <person name="Dolejs I."/>
            <person name="Forster J."/>
            <person name="Miks M.H."/>
        </authorList>
    </citation>
    <scope>NUCLEOTIDE SEQUENCE [LARGE SCALE GENOMIC DNA]</scope>
    <source>
        <strain evidence="1 2">ATCC 700006</strain>
    </source>
</reference>
<evidence type="ECO:0000313" key="2">
    <source>
        <dbReference type="Proteomes" id="UP000295681"/>
    </source>
</evidence>
<dbReference type="EMBL" id="PUFI01000014">
    <property type="protein sequence ID" value="TDG67975.1"/>
    <property type="molecule type" value="Genomic_DNA"/>
</dbReference>
<dbReference type="Proteomes" id="UP000295681">
    <property type="component" value="Unassembled WGS sequence"/>
</dbReference>
<organism evidence="1 2">
    <name type="scientific">Leuconostoc fallax</name>
    <dbReference type="NCBI Taxonomy" id="1251"/>
    <lineage>
        <taxon>Bacteria</taxon>
        <taxon>Bacillati</taxon>
        <taxon>Bacillota</taxon>
        <taxon>Bacilli</taxon>
        <taxon>Lactobacillales</taxon>
        <taxon>Lactobacillaceae</taxon>
        <taxon>Leuconostoc</taxon>
    </lineage>
</organism>
<protein>
    <submittedName>
        <fullName evidence="1">Uncharacterized protein</fullName>
    </submittedName>
</protein>
<dbReference type="RefSeq" id="WP_010007933.1">
    <property type="nucleotide sequence ID" value="NZ_JAGYGP010000001.1"/>
</dbReference>
<dbReference type="STRING" id="907931.GCA_000165675_01085"/>
<name>A0A4R5N7X1_9LACO</name>
<gene>
    <name evidence="1" type="ORF">C5L23_000281</name>
</gene>
<proteinExistence type="predicted"/>
<dbReference type="AlphaFoldDB" id="A0A4R5N7X1"/>